<dbReference type="OrthoDB" id="9785420at2"/>
<evidence type="ECO:0000313" key="3">
    <source>
        <dbReference type="EMBL" id="TVZ01287.1"/>
    </source>
</evidence>
<dbReference type="AlphaFoldDB" id="A0A6P2BRJ0"/>
<dbReference type="Proteomes" id="UP000460272">
    <property type="component" value="Unassembled WGS sequence"/>
</dbReference>
<feature type="binding site" evidence="2">
    <location>
        <position position="135"/>
    </location>
    <ligand>
        <name>Zn(2+)</name>
        <dbReference type="ChEBI" id="CHEBI:29105"/>
        <label>2</label>
    </ligand>
</feature>
<dbReference type="Gene3D" id="3.30.1360.130">
    <property type="entry name" value="Dipeptide transport protein"/>
    <property type="match status" value="1"/>
</dbReference>
<gene>
    <name evidence="3" type="ORF">EAS64_33960</name>
</gene>
<feature type="binding site" evidence="2">
    <location>
        <position position="60"/>
    </location>
    <ligand>
        <name>Zn(2+)</name>
        <dbReference type="ChEBI" id="CHEBI:29105"/>
        <label>2</label>
    </ligand>
</feature>
<feature type="binding site" evidence="2">
    <location>
        <position position="8"/>
    </location>
    <ligand>
        <name>Zn(2+)</name>
        <dbReference type="ChEBI" id="CHEBI:29105"/>
        <label>1</label>
    </ligand>
</feature>
<proteinExistence type="predicted"/>
<dbReference type="InterPro" id="IPR027476">
    <property type="entry name" value="DppA_N"/>
</dbReference>
<evidence type="ECO:0000256" key="2">
    <source>
        <dbReference type="PIRSR" id="PIRSR015853-2"/>
    </source>
</evidence>
<dbReference type="SUPFAM" id="SSF63992">
    <property type="entry name" value="Dipeptide transport protein"/>
    <property type="match status" value="1"/>
</dbReference>
<feature type="binding site" evidence="2">
    <location>
        <position position="8"/>
    </location>
    <ligand>
        <name>Zn(2+)</name>
        <dbReference type="ChEBI" id="CHEBI:29105"/>
        <label>2</label>
    </ligand>
</feature>
<dbReference type="GO" id="GO:0046872">
    <property type="term" value="F:metal ion binding"/>
    <property type="evidence" value="ECO:0007669"/>
    <property type="project" value="UniProtKB-KW"/>
</dbReference>
<feature type="binding site" evidence="2">
    <location>
        <position position="104"/>
    </location>
    <ligand>
        <name>Zn(2+)</name>
        <dbReference type="ChEBI" id="CHEBI:29105"/>
        <label>2</label>
    </ligand>
</feature>
<feature type="active site" description="Nucleophile" evidence="1">
    <location>
        <position position="116"/>
    </location>
</feature>
<dbReference type="CDD" id="cd08663">
    <property type="entry name" value="DAP_dppA_1"/>
    <property type="match status" value="1"/>
</dbReference>
<reference evidence="3 4" key="1">
    <citation type="submission" date="2018-11" db="EMBL/GenBank/DDBJ databases">
        <title>Trebonia kvetii gen.nov., sp.nov., a novel acidophilic actinobacterium, and proposal of the new actinobacterial family Treboniaceae fam. nov.</title>
        <authorList>
            <person name="Rapoport D."/>
            <person name="Sagova-Mareckova M."/>
            <person name="Sedlacek I."/>
            <person name="Provaznik J."/>
            <person name="Kralova S."/>
            <person name="Pavlinic D."/>
            <person name="Benes V."/>
            <person name="Kopecky J."/>
        </authorList>
    </citation>
    <scope>NUCLEOTIDE SEQUENCE [LARGE SCALE GENOMIC DNA]</scope>
    <source>
        <strain evidence="3 4">15Tr583</strain>
    </source>
</reference>
<comment type="caution">
    <text evidence="3">The sequence shown here is derived from an EMBL/GenBank/DDBJ whole genome shotgun (WGS) entry which is preliminary data.</text>
</comment>
<dbReference type="InterPro" id="IPR036177">
    <property type="entry name" value="Peptidase_M55_sf"/>
</dbReference>
<dbReference type="InterPro" id="IPR007035">
    <property type="entry name" value="Peptidase_M55"/>
</dbReference>
<sequence>MNVFISFDMEGVAGIVDWSQCGPPGQPYEEGRALLLGEVNAAIDGALAGGATEIVCNDSHGTMNNLNPADLHGRAVYIAGRHKPRYMMEGLDDSFDAVFFVGYHGSISGEPSVLSHTYNPSVISRVRLNGVDCGESGINALVALGHGLPVVLITGDQVTAAEGAAFLKGAEPVIVKGSVTRFAAAAVHPAAAREMIFAGAEAAVRRLGSIPPPEIDLPATLDIDMQTADMAHLASWVKGVERSGTRSVRIAGDDPLEIYQAFTGITYMTRVSEGR</sequence>
<evidence type="ECO:0000256" key="1">
    <source>
        <dbReference type="PIRSR" id="PIRSR015853-1"/>
    </source>
</evidence>
<dbReference type="Pfam" id="PF04951">
    <property type="entry name" value="Peptidase_M55"/>
    <property type="match status" value="1"/>
</dbReference>
<keyword evidence="4" id="KW-1185">Reference proteome</keyword>
<feature type="binding site" evidence="2">
    <location>
        <position position="10"/>
    </location>
    <ligand>
        <name>Zn(2+)</name>
        <dbReference type="ChEBI" id="CHEBI:29105"/>
        <label>1</label>
    </ligand>
</feature>
<protein>
    <submittedName>
        <fullName evidence="3">Peptidase M55</fullName>
    </submittedName>
</protein>
<dbReference type="EMBL" id="RPFW01000007">
    <property type="protein sequence ID" value="TVZ01287.1"/>
    <property type="molecule type" value="Genomic_DNA"/>
</dbReference>
<accession>A0A6P2BRJ0</accession>
<dbReference type="Gene3D" id="3.40.50.10780">
    <property type="entry name" value="Dipeptide transport protein"/>
    <property type="match status" value="1"/>
</dbReference>
<dbReference type="PIRSF" id="PIRSF015853">
    <property type="entry name" value="Pep_DppA"/>
    <property type="match status" value="1"/>
</dbReference>
<keyword evidence="2" id="KW-0479">Metal-binding</keyword>
<evidence type="ECO:0000313" key="4">
    <source>
        <dbReference type="Proteomes" id="UP000460272"/>
    </source>
</evidence>
<keyword evidence="2" id="KW-0862">Zinc</keyword>
<organism evidence="3 4">
    <name type="scientific">Trebonia kvetii</name>
    <dbReference type="NCBI Taxonomy" id="2480626"/>
    <lineage>
        <taxon>Bacteria</taxon>
        <taxon>Bacillati</taxon>
        <taxon>Actinomycetota</taxon>
        <taxon>Actinomycetes</taxon>
        <taxon>Streptosporangiales</taxon>
        <taxon>Treboniaceae</taxon>
        <taxon>Trebonia</taxon>
    </lineage>
</organism>
<name>A0A6P2BRJ0_9ACTN</name>